<dbReference type="STRING" id="1802281.A3A44_02765"/>
<dbReference type="InterPro" id="IPR009000">
    <property type="entry name" value="Transl_B-barrel_sf"/>
</dbReference>
<organism evidence="7 8">
    <name type="scientific">Candidatus Sungbacteria bacterium RIFCSPLOWO2_01_FULL_60_25</name>
    <dbReference type="NCBI Taxonomy" id="1802281"/>
    <lineage>
        <taxon>Bacteria</taxon>
        <taxon>Candidatus Sungiibacteriota</taxon>
    </lineage>
</organism>
<dbReference type="PROSITE" id="PS51722">
    <property type="entry name" value="G_TR_2"/>
    <property type="match status" value="1"/>
</dbReference>
<dbReference type="Gene3D" id="2.40.30.10">
    <property type="entry name" value="Translation factors"/>
    <property type="match status" value="2"/>
</dbReference>
<accession>A0A1G2LE28</accession>
<evidence type="ECO:0000256" key="4">
    <source>
        <dbReference type="ARBA" id="ARBA00022917"/>
    </source>
</evidence>
<evidence type="ECO:0000313" key="8">
    <source>
        <dbReference type="Proteomes" id="UP000178977"/>
    </source>
</evidence>
<dbReference type="Pfam" id="PF11987">
    <property type="entry name" value="IF-2"/>
    <property type="match status" value="1"/>
</dbReference>
<dbReference type="GO" id="GO:0003924">
    <property type="term" value="F:GTPase activity"/>
    <property type="evidence" value="ECO:0007669"/>
    <property type="project" value="InterPro"/>
</dbReference>
<comment type="caution">
    <text evidence="7">The sequence shown here is derived from an EMBL/GenBank/DDBJ whole genome shotgun (WGS) entry which is preliminary data.</text>
</comment>
<feature type="domain" description="Tr-type G" evidence="6">
    <location>
        <begin position="17"/>
        <end position="186"/>
    </location>
</feature>
<dbReference type="Gene3D" id="3.40.50.300">
    <property type="entry name" value="P-loop containing nucleotide triphosphate hydrolases"/>
    <property type="match status" value="1"/>
</dbReference>
<evidence type="ECO:0000256" key="2">
    <source>
        <dbReference type="ARBA" id="ARBA00022540"/>
    </source>
</evidence>
<gene>
    <name evidence="7" type="ORF">A3A44_02765</name>
</gene>
<keyword evidence="5" id="KW-0342">GTP-binding</keyword>
<dbReference type="GO" id="GO:0005737">
    <property type="term" value="C:cytoplasm"/>
    <property type="evidence" value="ECO:0007669"/>
    <property type="project" value="TreeGrafter"/>
</dbReference>
<evidence type="ECO:0000259" key="6">
    <source>
        <dbReference type="PROSITE" id="PS51722"/>
    </source>
</evidence>
<dbReference type="GO" id="GO:0003743">
    <property type="term" value="F:translation initiation factor activity"/>
    <property type="evidence" value="ECO:0007669"/>
    <property type="project" value="UniProtKB-KW"/>
</dbReference>
<dbReference type="InterPro" id="IPR053905">
    <property type="entry name" value="EF-G-like_DII"/>
</dbReference>
<keyword evidence="2" id="KW-0396">Initiation factor</keyword>
<dbReference type="FunFam" id="3.40.50.300:FF:000019">
    <property type="entry name" value="Translation initiation factor IF-2"/>
    <property type="match status" value="1"/>
</dbReference>
<dbReference type="NCBIfam" id="TIGR00231">
    <property type="entry name" value="small_GTP"/>
    <property type="match status" value="1"/>
</dbReference>
<evidence type="ECO:0000256" key="5">
    <source>
        <dbReference type="ARBA" id="ARBA00023134"/>
    </source>
</evidence>
<dbReference type="Proteomes" id="UP000178977">
    <property type="component" value="Unassembled WGS sequence"/>
</dbReference>
<dbReference type="PANTHER" id="PTHR43381">
    <property type="entry name" value="TRANSLATION INITIATION FACTOR IF-2-RELATED"/>
    <property type="match status" value="1"/>
</dbReference>
<keyword evidence="3" id="KW-0547">Nucleotide-binding</keyword>
<dbReference type="Pfam" id="PF00009">
    <property type="entry name" value="GTP_EFTU"/>
    <property type="match status" value="1"/>
</dbReference>
<dbReference type="GO" id="GO:0005525">
    <property type="term" value="F:GTP binding"/>
    <property type="evidence" value="ECO:0007669"/>
    <property type="project" value="UniProtKB-KW"/>
</dbReference>
<evidence type="ECO:0000313" key="7">
    <source>
        <dbReference type="EMBL" id="OHA09860.1"/>
    </source>
</evidence>
<evidence type="ECO:0000256" key="3">
    <source>
        <dbReference type="ARBA" id="ARBA00022741"/>
    </source>
</evidence>
<dbReference type="Pfam" id="PF22042">
    <property type="entry name" value="EF-G_D2"/>
    <property type="match status" value="1"/>
</dbReference>
<evidence type="ECO:0000256" key="1">
    <source>
        <dbReference type="ARBA" id="ARBA00007733"/>
    </source>
</evidence>
<sequence>MTKATATMEHAAPGRIARPPVVVVVGHIDHGKTTLLDAIRGSKVAEKEAGGITQSIAAYQIDERGKKITFIDTPGHESFSAMRARGAHVADIAVLVVAADEGPKPQTDEAIKIIRDCELPFVVALNKIDKPGADSNRVKQQLAERAVLVEGYGGTVPVVEISAKEKQGLNHLLETILLLAELEELTSDPHAAGTGVVIESHLEPKRGAAATLLIEDGAVNHGEFIAVGSQVTPIRIFEDFRGETLERAEAGEPIRIVGFRAAPGLGERFQTFKTKAEAETYAAGTEPKAKAAKSGTTSISRTVVNIVIKADTLGSKEALEGILAAIGTEALGHKILKSEAGDVNESDVKLALASKNTFIVGFRVKVPPAIRELADRHGIPIIASDVIYELADAIKAAMIAMAPSELHRIDLGSATILALFKEERGKQIVGGKVAEGVIRVNTQFDIVRNQRVVGKGKIIEIQSQRQKATEVAAGQEFGMLATADIFIAVGDTLSLFTEERVTPTL</sequence>
<dbReference type="InterPro" id="IPR000795">
    <property type="entry name" value="T_Tr_GTP-bd_dom"/>
</dbReference>
<dbReference type="SUPFAM" id="SSF52540">
    <property type="entry name" value="P-loop containing nucleoside triphosphate hydrolases"/>
    <property type="match status" value="1"/>
</dbReference>
<keyword evidence="4" id="KW-0648">Protein biosynthesis</keyword>
<dbReference type="SUPFAM" id="SSF52156">
    <property type="entry name" value="Initiation factor IF2/eIF5b, domain 3"/>
    <property type="match status" value="1"/>
</dbReference>
<dbReference type="FunFam" id="3.40.50.10050:FF:000001">
    <property type="entry name" value="Translation initiation factor IF-2"/>
    <property type="match status" value="1"/>
</dbReference>
<dbReference type="InterPro" id="IPR023115">
    <property type="entry name" value="TIF_IF2_dom3"/>
</dbReference>
<dbReference type="SUPFAM" id="SSF50447">
    <property type="entry name" value="Translation proteins"/>
    <property type="match status" value="2"/>
</dbReference>
<comment type="similarity">
    <text evidence="1">Belongs to the TRAFAC class translation factor GTPase superfamily. Classic translation factor GTPase family. IF-2 subfamily.</text>
</comment>
<name>A0A1G2LE28_9BACT</name>
<dbReference type="InterPro" id="IPR036925">
    <property type="entry name" value="TIF_IF2_dom3_sf"/>
</dbReference>
<dbReference type="InterPro" id="IPR027417">
    <property type="entry name" value="P-loop_NTPase"/>
</dbReference>
<dbReference type="InterPro" id="IPR005225">
    <property type="entry name" value="Small_GTP-bd"/>
</dbReference>
<dbReference type="AlphaFoldDB" id="A0A1G2LE28"/>
<proteinExistence type="inferred from homology"/>
<dbReference type="InterPro" id="IPR015760">
    <property type="entry name" value="TIF_IF2"/>
</dbReference>
<reference evidence="7 8" key="1">
    <citation type="journal article" date="2016" name="Nat. Commun.">
        <title>Thousands of microbial genomes shed light on interconnected biogeochemical processes in an aquifer system.</title>
        <authorList>
            <person name="Anantharaman K."/>
            <person name="Brown C.T."/>
            <person name="Hug L.A."/>
            <person name="Sharon I."/>
            <person name="Castelle C.J."/>
            <person name="Probst A.J."/>
            <person name="Thomas B.C."/>
            <person name="Singh A."/>
            <person name="Wilkins M.J."/>
            <person name="Karaoz U."/>
            <person name="Brodie E.L."/>
            <person name="Williams K.H."/>
            <person name="Hubbard S.S."/>
            <person name="Banfield J.F."/>
        </authorList>
    </citation>
    <scope>NUCLEOTIDE SEQUENCE [LARGE SCALE GENOMIC DNA]</scope>
</reference>
<dbReference type="EMBL" id="MHQT01000011">
    <property type="protein sequence ID" value="OHA09860.1"/>
    <property type="molecule type" value="Genomic_DNA"/>
</dbReference>
<dbReference type="PANTHER" id="PTHR43381:SF4">
    <property type="entry name" value="EUKARYOTIC TRANSLATION INITIATION FACTOR 5B"/>
    <property type="match status" value="1"/>
</dbReference>
<dbReference type="CDD" id="cd01887">
    <property type="entry name" value="IF2_eIF5B"/>
    <property type="match status" value="1"/>
</dbReference>
<dbReference type="Gene3D" id="3.40.50.10050">
    <property type="entry name" value="Translation initiation factor IF- 2, domain 3"/>
    <property type="match status" value="1"/>
</dbReference>
<protein>
    <recommendedName>
        <fullName evidence="6">Tr-type G domain-containing protein</fullName>
    </recommendedName>
</protein>